<protein>
    <submittedName>
        <fullName evidence="3">Uncharacterized protein</fullName>
    </submittedName>
</protein>
<dbReference type="RefSeq" id="XP_068361278.1">
    <property type="nucleotide sequence ID" value="XM_068503137.1"/>
</dbReference>
<dbReference type="AlphaFoldDB" id="A0A1J4KEX5"/>
<dbReference type="GeneID" id="94837841"/>
<evidence type="ECO:0000256" key="1">
    <source>
        <dbReference type="SAM" id="Coils"/>
    </source>
</evidence>
<dbReference type="Proteomes" id="UP000179807">
    <property type="component" value="Unassembled WGS sequence"/>
</dbReference>
<accession>A0A1J4KEX5</accession>
<evidence type="ECO:0000256" key="2">
    <source>
        <dbReference type="SAM" id="MobiDB-lite"/>
    </source>
</evidence>
<keyword evidence="1" id="KW-0175">Coiled coil</keyword>
<feature type="coiled-coil region" evidence="1">
    <location>
        <begin position="292"/>
        <end position="330"/>
    </location>
</feature>
<gene>
    <name evidence="3" type="ORF">TRFO_23417</name>
</gene>
<dbReference type="VEuPathDB" id="TrichDB:TRFO_23417"/>
<comment type="caution">
    <text evidence="3">The sequence shown here is derived from an EMBL/GenBank/DDBJ whole genome shotgun (WGS) entry which is preliminary data.</text>
</comment>
<dbReference type="EMBL" id="MLAK01000676">
    <property type="protein sequence ID" value="OHT08142.1"/>
    <property type="molecule type" value="Genomic_DNA"/>
</dbReference>
<proteinExistence type="predicted"/>
<feature type="compositionally biased region" description="Low complexity" evidence="2">
    <location>
        <begin position="256"/>
        <end position="273"/>
    </location>
</feature>
<name>A0A1J4KEX5_9EUKA</name>
<reference evidence="3" key="1">
    <citation type="submission" date="2016-10" db="EMBL/GenBank/DDBJ databases">
        <authorList>
            <person name="Benchimol M."/>
            <person name="Almeida L.G."/>
            <person name="Vasconcelos A.T."/>
            <person name="Perreira-Neves A."/>
            <person name="Rosa I.A."/>
            <person name="Tasca T."/>
            <person name="Bogo M.R."/>
            <person name="de Souza W."/>
        </authorList>
    </citation>
    <scope>NUCLEOTIDE SEQUENCE [LARGE SCALE GENOMIC DNA]</scope>
    <source>
        <strain evidence="3">K</strain>
    </source>
</reference>
<sequence>MRGIPAPRASSMLATMGNGFRQNEIALQYIQTDLGKMKSIVNNIEETSNKAIPLVPQNLSSEISNLQRRTKHISKMQSSFNYDKIKTKFGLTKDSMKDLSKKIMNHVNADPGFTPTNSYADSFLNDVKNRILDLTKQQCSNLHFCVDSELKSLSHQTQQTPLFLTEAPHFETPSPKVVFCRRKTPASESEKVILAIKDQTDRLCNIYSRISELRELRKKKMDTMDLPSLTNLQDEDSRVLSELSIRYSVLQTQSNFTKNKNSKSSHINKNSQNENEKQNDDVIMKEQLDVFEKLTDSMIQNAQEKLENAKKNVKEEIQMIRARLELLENRINEYGDFNGETDDMMAYIGMKVDDVLNAEKQIGNAKNDDHKNEEMAKVYIDVRTRITKNAIDNDIEQLKKTIRRMNFKKPLV</sequence>
<evidence type="ECO:0000313" key="4">
    <source>
        <dbReference type="Proteomes" id="UP000179807"/>
    </source>
</evidence>
<organism evidence="3 4">
    <name type="scientific">Tritrichomonas foetus</name>
    <dbReference type="NCBI Taxonomy" id="1144522"/>
    <lineage>
        <taxon>Eukaryota</taxon>
        <taxon>Metamonada</taxon>
        <taxon>Parabasalia</taxon>
        <taxon>Tritrichomonadida</taxon>
        <taxon>Tritrichomonadidae</taxon>
        <taxon>Tritrichomonas</taxon>
    </lineage>
</organism>
<feature type="region of interest" description="Disordered" evidence="2">
    <location>
        <begin position="256"/>
        <end position="281"/>
    </location>
</feature>
<evidence type="ECO:0000313" key="3">
    <source>
        <dbReference type="EMBL" id="OHT08142.1"/>
    </source>
</evidence>
<keyword evidence="4" id="KW-1185">Reference proteome</keyword>